<gene>
    <name evidence="1" type="ORF">FSB_LOCUS17644</name>
</gene>
<dbReference type="AlphaFoldDB" id="A0A2N9FR90"/>
<sequence>MASEVFLDDREPRVSLSSAEELKLLVIADIISKRGQEAKSMTLGELADILRERRST</sequence>
<protein>
    <submittedName>
        <fullName evidence="1">Uncharacterized protein</fullName>
    </submittedName>
</protein>
<reference evidence="1" key="1">
    <citation type="submission" date="2018-02" db="EMBL/GenBank/DDBJ databases">
        <authorList>
            <person name="Cohen D.B."/>
            <person name="Kent A.D."/>
        </authorList>
    </citation>
    <scope>NUCLEOTIDE SEQUENCE</scope>
</reference>
<evidence type="ECO:0000313" key="1">
    <source>
        <dbReference type="EMBL" id="SPC89762.1"/>
    </source>
</evidence>
<organism evidence="1">
    <name type="scientific">Fagus sylvatica</name>
    <name type="common">Beechnut</name>
    <dbReference type="NCBI Taxonomy" id="28930"/>
    <lineage>
        <taxon>Eukaryota</taxon>
        <taxon>Viridiplantae</taxon>
        <taxon>Streptophyta</taxon>
        <taxon>Embryophyta</taxon>
        <taxon>Tracheophyta</taxon>
        <taxon>Spermatophyta</taxon>
        <taxon>Magnoliopsida</taxon>
        <taxon>eudicotyledons</taxon>
        <taxon>Gunneridae</taxon>
        <taxon>Pentapetalae</taxon>
        <taxon>rosids</taxon>
        <taxon>fabids</taxon>
        <taxon>Fagales</taxon>
        <taxon>Fagaceae</taxon>
        <taxon>Fagus</taxon>
    </lineage>
</organism>
<name>A0A2N9FR90_FAGSY</name>
<dbReference type="EMBL" id="OIVN01001094">
    <property type="protein sequence ID" value="SPC89762.1"/>
    <property type="molecule type" value="Genomic_DNA"/>
</dbReference>
<proteinExistence type="predicted"/>
<accession>A0A2N9FR90</accession>